<sequence>MFHPEGTPHVPNLPFEHNTDWLDRLGVAFQTSNRVSTMSPVCKHRSQALRSPPISPRSHEASSSSTRTGMFQEACRLRLDQTF</sequence>
<reference evidence="2" key="1">
    <citation type="submission" date="2022-07" db="EMBL/GenBank/DDBJ databases">
        <title>The genome of Lyophyllum shimeji provides insight into the initial evolution of ectomycorrhizal fungal genome.</title>
        <authorList>
            <person name="Kobayashi Y."/>
            <person name="Shibata T."/>
            <person name="Hirakawa H."/>
            <person name="Shigenobu S."/>
            <person name="Nishiyama T."/>
            <person name="Yamada A."/>
            <person name="Hasebe M."/>
            <person name="Kawaguchi M."/>
        </authorList>
    </citation>
    <scope>NUCLEOTIDE SEQUENCE</scope>
    <source>
        <strain evidence="2">AT787</strain>
    </source>
</reference>
<feature type="region of interest" description="Disordered" evidence="1">
    <location>
        <begin position="36"/>
        <end position="71"/>
    </location>
</feature>
<evidence type="ECO:0000313" key="3">
    <source>
        <dbReference type="Proteomes" id="UP001063166"/>
    </source>
</evidence>
<comment type="caution">
    <text evidence="2">The sequence shown here is derived from an EMBL/GenBank/DDBJ whole genome shotgun (WGS) entry which is preliminary data.</text>
</comment>
<dbReference type="EMBL" id="BRPK01000019">
    <property type="protein sequence ID" value="GLB44956.1"/>
    <property type="molecule type" value="Genomic_DNA"/>
</dbReference>
<gene>
    <name evidence="2" type="ORF">LshimejAT787_1900340</name>
</gene>
<organism evidence="2 3">
    <name type="scientific">Lyophyllum shimeji</name>
    <name type="common">Hon-shimeji</name>
    <name type="synonym">Tricholoma shimeji</name>
    <dbReference type="NCBI Taxonomy" id="47721"/>
    <lineage>
        <taxon>Eukaryota</taxon>
        <taxon>Fungi</taxon>
        <taxon>Dikarya</taxon>
        <taxon>Basidiomycota</taxon>
        <taxon>Agaricomycotina</taxon>
        <taxon>Agaricomycetes</taxon>
        <taxon>Agaricomycetidae</taxon>
        <taxon>Agaricales</taxon>
        <taxon>Tricholomatineae</taxon>
        <taxon>Lyophyllaceae</taxon>
        <taxon>Lyophyllum</taxon>
    </lineage>
</organism>
<name>A0A9P3Q1G5_LYOSH</name>
<evidence type="ECO:0000256" key="1">
    <source>
        <dbReference type="SAM" id="MobiDB-lite"/>
    </source>
</evidence>
<evidence type="ECO:0000313" key="2">
    <source>
        <dbReference type="EMBL" id="GLB44956.1"/>
    </source>
</evidence>
<dbReference type="Proteomes" id="UP001063166">
    <property type="component" value="Unassembled WGS sequence"/>
</dbReference>
<protein>
    <submittedName>
        <fullName evidence="2">Uncharacterized protein</fullName>
    </submittedName>
</protein>
<proteinExistence type="predicted"/>
<keyword evidence="3" id="KW-1185">Reference proteome</keyword>
<accession>A0A9P3Q1G5</accession>
<dbReference type="AlphaFoldDB" id="A0A9P3Q1G5"/>